<protein>
    <submittedName>
        <fullName evidence="1">Uncharacterized protein</fullName>
    </submittedName>
</protein>
<gene>
    <name evidence="1" type="ORF">TNCT_160111</name>
</gene>
<proteinExistence type="predicted"/>
<comment type="caution">
    <text evidence="1">The sequence shown here is derived from an EMBL/GenBank/DDBJ whole genome shotgun (WGS) entry which is preliminary data.</text>
</comment>
<reference evidence="1" key="1">
    <citation type="submission" date="2020-07" db="EMBL/GenBank/DDBJ databases">
        <title>Multicomponent nature underlies the extraordinary mechanical properties of spider dragline silk.</title>
        <authorList>
            <person name="Kono N."/>
            <person name="Nakamura H."/>
            <person name="Mori M."/>
            <person name="Yoshida Y."/>
            <person name="Ohtoshi R."/>
            <person name="Malay A.D."/>
            <person name="Moran D.A.P."/>
            <person name="Tomita M."/>
            <person name="Numata K."/>
            <person name="Arakawa K."/>
        </authorList>
    </citation>
    <scope>NUCLEOTIDE SEQUENCE</scope>
</reference>
<organism evidence="1 2">
    <name type="scientific">Trichonephila clavata</name>
    <name type="common">Joro spider</name>
    <name type="synonym">Nephila clavata</name>
    <dbReference type="NCBI Taxonomy" id="2740835"/>
    <lineage>
        <taxon>Eukaryota</taxon>
        <taxon>Metazoa</taxon>
        <taxon>Ecdysozoa</taxon>
        <taxon>Arthropoda</taxon>
        <taxon>Chelicerata</taxon>
        <taxon>Arachnida</taxon>
        <taxon>Araneae</taxon>
        <taxon>Araneomorphae</taxon>
        <taxon>Entelegynae</taxon>
        <taxon>Araneoidea</taxon>
        <taxon>Nephilidae</taxon>
        <taxon>Trichonephila</taxon>
    </lineage>
</organism>
<dbReference type="Proteomes" id="UP000887116">
    <property type="component" value="Unassembled WGS sequence"/>
</dbReference>
<evidence type="ECO:0000313" key="1">
    <source>
        <dbReference type="EMBL" id="GFQ69235.1"/>
    </source>
</evidence>
<sequence>MISRGFPTLGQEHAQFIREDLSSSESSGRTGLRKGTRLVIGDAITQTTAINSFGRFIIRSRVTSRTVRMEQAEKNRGGLEDFPMILVYTSL</sequence>
<evidence type="ECO:0000313" key="2">
    <source>
        <dbReference type="Proteomes" id="UP000887116"/>
    </source>
</evidence>
<keyword evidence="2" id="KW-1185">Reference proteome</keyword>
<name>A0A8X6F2E9_TRICU</name>
<accession>A0A8X6F2E9</accession>
<dbReference type="EMBL" id="BMAO01020698">
    <property type="protein sequence ID" value="GFQ69235.1"/>
    <property type="molecule type" value="Genomic_DNA"/>
</dbReference>
<dbReference type="AlphaFoldDB" id="A0A8X6F2E9"/>
<dbReference type="OrthoDB" id="6444650at2759"/>